<evidence type="ECO:0000256" key="1">
    <source>
        <dbReference type="ARBA" id="ARBA00022857"/>
    </source>
</evidence>
<accession>A0AAN8UKH0</accession>
<dbReference type="InterPro" id="IPR036291">
    <property type="entry name" value="NAD(P)-bd_dom_sf"/>
</dbReference>
<proteinExistence type="inferred from homology"/>
<dbReference type="PANTHER" id="PTHR10366:SF563">
    <property type="entry name" value="CINNAMOYL-COA REDUCTASE 16"/>
    <property type="match status" value="1"/>
</dbReference>
<dbReference type="EMBL" id="JBAMMX010000022">
    <property type="protein sequence ID" value="KAK6918518.1"/>
    <property type="molecule type" value="Genomic_DNA"/>
</dbReference>
<evidence type="ECO:0000313" key="5">
    <source>
        <dbReference type="EMBL" id="KAK6918518.1"/>
    </source>
</evidence>
<sequence>MEGIEKGVVCVTGGTGYIGSWLIMRLLEHGYTVHTTIRSDPDGKDLSYLTKQPGASERLHIFHADLNEPNSFDAAIKHCIGVFHVAHPIEVPNDEPAEVVTRRCVEGTLGLLRSCLNSTTVKRVVLTSSTANIVGSTKKVDIIDETLWTDVDCLRGLHRFRGMAYLESKIMTERAALEFADHHGLNLVTVLPSNVTGPFLTPHIPSSVSLALAMILGDKSKYKLLLRAQLVHIEDVVSAHIFLFENASAKGRYICSSHPLPIDEIYGFMDQFQKGSQNEALHNPLPSQAA</sequence>
<keyword evidence="2" id="KW-0560">Oxidoreductase</keyword>
<reference evidence="5 6" key="1">
    <citation type="submission" date="2023-12" db="EMBL/GenBank/DDBJ databases">
        <title>A high-quality genome assembly for Dillenia turbinata (Dilleniales).</title>
        <authorList>
            <person name="Chanderbali A."/>
        </authorList>
    </citation>
    <scope>NUCLEOTIDE SEQUENCE [LARGE SCALE GENOMIC DNA]</scope>
    <source>
        <strain evidence="5">LSX21</strain>
        <tissue evidence="5">Leaf</tissue>
    </source>
</reference>
<keyword evidence="6" id="KW-1185">Reference proteome</keyword>
<evidence type="ECO:0000256" key="2">
    <source>
        <dbReference type="ARBA" id="ARBA00023002"/>
    </source>
</evidence>
<dbReference type="GO" id="GO:0016616">
    <property type="term" value="F:oxidoreductase activity, acting on the CH-OH group of donors, NAD or NADP as acceptor"/>
    <property type="evidence" value="ECO:0007669"/>
    <property type="project" value="TreeGrafter"/>
</dbReference>
<dbReference type="CDD" id="cd08958">
    <property type="entry name" value="FR_SDR_e"/>
    <property type="match status" value="1"/>
</dbReference>
<name>A0AAN8UKH0_9MAGN</name>
<comment type="similarity">
    <text evidence="3">Belongs to the NAD(P)-dependent epimerase/dehydratase family. Dihydroflavonol-4-reductase subfamily.</text>
</comment>
<dbReference type="Pfam" id="PF01370">
    <property type="entry name" value="Epimerase"/>
    <property type="match status" value="1"/>
</dbReference>
<dbReference type="Gene3D" id="3.40.50.720">
    <property type="entry name" value="NAD(P)-binding Rossmann-like Domain"/>
    <property type="match status" value="1"/>
</dbReference>
<organism evidence="5 6">
    <name type="scientific">Dillenia turbinata</name>
    <dbReference type="NCBI Taxonomy" id="194707"/>
    <lineage>
        <taxon>Eukaryota</taxon>
        <taxon>Viridiplantae</taxon>
        <taxon>Streptophyta</taxon>
        <taxon>Embryophyta</taxon>
        <taxon>Tracheophyta</taxon>
        <taxon>Spermatophyta</taxon>
        <taxon>Magnoliopsida</taxon>
        <taxon>eudicotyledons</taxon>
        <taxon>Gunneridae</taxon>
        <taxon>Pentapetalae</taxon>
        <taxon>Dilleniales</taxon>
        <taxon>Dilleniaceae</taxon>
        <taxon>Dillenia</taxon>
    </lineage>
</organism>
<dbReference type="Proteomes" id="UP001370490">
    <property type="component" value="Unassembled WGS sequence"/>
</dbReference>
<evidence type="ECO:0000313" key="6">
    <source>
        <dbReference type="Proteomes" id="UP001370490"/>
    </source>
</evidence>
<dbReference type="AlphaFoldDB" id="A0AAN8UKH0"/>
<dbReference type="InterPro" id="IPR050425">
    <property type="entry name" value="NAD(P)_dehydrat-like"/>
</dbReference>
<evidence type="ECO:0000256" key="3">
    <source>
        <dbReference type="ARBA" id="ARBA00023445"/>
    </source>
</evidence>
<dbReference type="InterPro" id="IPR001509">
    <property type="entry name" value="Epimerase_deHydtase"/>
</dbReference>
<dbReference type="PANTHER" id="PTHR10366">
    <property type="entry name" value="NAD DEPENDENT EPIMERASE/DEHYDRATASE"/>
    <property type="match status" value="1"/>
</dbReference>
<evidence type="ECO:0000259" key="4">
    <source>
        <dbReference type="Pfam" id="PF01370"/>
    </source>
</evidence>
<keyword evidence="1" id="KW-0521">NADP</keyword>
<dbReference type="FunFam" id="3.40.50.720:FF:000085">
    <property type="entry name" value="Dihydroflavonol reductase"/>
    <property type="match status" value="1"/>
</dbReference>
<protein>
    <submittedName>
        <fullName evidence="5">NAD-dependent epimerase/dehydratase</fullName>
    </submittedName>
</protein>
<gene>
    <name evidence="5" type="ORF">RJ641_016940</name>
</gene>
<feature type="domain" description="NAD-dependent epimerase/dehydratase" evidence="4">
    <location>
        <begin position="9"/>
        <end position="249"/>
    </location>
</feature>
<comment type="caution">
    <text evidence="5">The sequence shown here is derived from an EMBL/GenBank/DDBJ whole genome shotgun (WGS) entry which is preliminary data.</text>
</comment>
<dbReference type="SUPFAM" id="SSF51735">
    <property type="entry name" value="NAD(P)-binding Rossmann-fold domains"/>
    <property type="match status" value="1"/>
</dbReference>